<dbReference type="InterPro" id="IPR014854">
    <property type="entry name" value="Nse4_C"/>
</dbReference>
<dbReference type="SUPFAM" id="SSF56281">
    <property type="entry name" value="Metallo-hydrolase/oxidoreductase"/>
    <property type="match status" value="1"/>
</dbReference>
<feature type="compositionally biased region" description="Acidic residues" evidence="8">
    <location>
        <begin position="332"/>
        <end position="342"/>
    </location>
</feature>
<feature type="compositionally biased region" description="Low complexity" evidence="8">
    <location>
        <begin position="116"/>
        <end position="128"/>
    </location>
</feature>
<dbReference type="InterPro" id="IPR025638">
    <property type="entry name" value="DUF4336"/>
</dbReference>
<feature type="compositionally biased region" description="Gly residues" evidence="8">
    <location>
        <begin position="1601"/>
        <end position="1619"/>
    </location>
</feature>
<evidence type="ECO:0000256" key="2">
    <source>
        <dbReference type="ARBA" id="ARBA00008997"/>
    </source>
</evidence>
<keyword evidence="7" id="KW-0175">Coiled coil</keyword>
<feature type="transmembrane region" description="Helical" evidence="9">
    <location>
        <begin position="1316"/>
        <end position="1334"/>
    </location>
</feature>
<evidence type="ECO:0000256" key="7">
    <source>
        <dbReference type="SAM" id="Coils"/>
    </source>
</evidence>
<dbReference type="PANTHER" id="PTHR16140:SF0">
    <property type="entry name" value="NON-STRUCTURAL MAINTENANCE OF CHROMOSOMES ELEMENT 4"/>
    <property type="match status" value="1"/>
</dbReference>
<feature type="domain" description="Nse4/EID protein Nse3/MAGE-binding" evidence="11">
    <location>
        <begin position="264"/>
        <end position="317"/>
    </location>
</feature>
<accession>A0ABR0BSA2</accession>
<feature type="region of interest" description="Disordered" evidence="8">
    <location>
        <begin position="308"/>
        <end position="342"/>
    </location>
</feature>
<feature type="compositionally biased region" description="Low complexity" evidence="8">
    <location>
        <begin position="628"/>
        <end position="643"/>
    </location>
</feature>
<evidence type="ECO:0000256" key="4">
    <source>
        <dbReference type="ARBA" id="ARBA00023172"/>
    </source>
</evidence>
<gene>
    <name evidence="12" type="ORF">Purlil1_8655</name>
</gene>
<feature type="region of interest" description="Disordered" evidence="8">
    <location>
        <begin position="581"/>
        <end position="667"/>
    </location>
</feature>
<keyword evidence="5" id="KW-0234">DNA repair</keyword>
<dbReference type="Pfam" id="PF14234">
    <property type="entry name" value="DUF4336"/>
    <property type="match status" value="1"/>
</dbReference>
<sequence>MQHPASGPGRAREGGIVVECDASVACHTTKSGFGWPYVGQTCETRTQWEGRLGCDAGRHFPLVAARNSSRQPLRLGHDATWDALPNQRTGALILERGLYPDRGCMHDTARAPRPPARASRSAAGPLAAMPTRVQSSPEEDDDSVTSPSPSPTHQGLAVRQRSEGRTVSGSKRKRGNTANGEANHRQRTAPPDASDGEDSDDVYDPDQPVEERRRVQKEYRDMLRQITEHGEEFLSKDSRGLHDTILQADALSKKLKQTTEATIDSRLLVTTTDLSYRKTLRLTQGSLSQGLDVDEFVSKCITYMRRGGGISDDNAPELSSTQRHRRRRGGSDDDDEDIGDEGDMMNWPHLGRFACLPHIRRPALPGFLLGPLSVEKKARKITKRTAPFRANDLTETRPEVLNVDDLSKKENDLTAICGKILQQLHKIQAEAQETVMELLDDDMEDEEKTRIMHEHGLRSTGGIDLMRFVVNPKSFAQTVENMFYVSFLIRDGRVEIAFDESDLPALAPVDREADEEGTVRHSAAKQQAVLSMDMKTWREIIEVFDLKEPMIEHRREATHGGPGARGWTINMDRARGVPRNMAASGRRDGAVADGDGATPFSQALGKTGHARDLHNPGAKDAQPNNQQPKATAKGASAKGPAASRPLATGPSVKGQAPLPNNSIDDMSYLNPREQQQCMAELTRLLNEPIEADAQLSVMEALLRATVAMTKIVQDHCAMASGDPVSALIASQPKCGNATCNAAQQMLRKIASHQKGLRKTVDANHDVAAKHLRAWAGGRRDSGVRKRTRAPSIDRLEAEAEAMKALSQEKSKLTEENSKLKMELKQSTTVLQTLEKELGIDLKARGAKDASQKKGLASSWFGFGGQRDGEEADAQQKKKQQGKDKLAGALGSGLGGFNNSKTNTAALEKQVEMWKQKATEHQKTAEVLKEENTTLRRKVDEADIARKNPTGSKWAGKSLTIEKSGTPNAKITPNMGSPRMPPTGKNAFEPWSKKGSATTPNRKRGLASWTSWLTGGSKAKTATHNRLGDDKKKTGPGFLQGMQQMVAGTMAQASQAYGSLEQQIPCTRPHADRETYSSYLSGELMAWRDVLVFCWLWIHFVFALVKGTVFRSRATSLPSLEQELEGKRGMNPARTGLSDKKGLIRANKTVWIIPRIPTLPAPDVVLRVTRHVLILASLHAYYECLVQQYIWHRANNYTRSYLAGQMRGGTRDHSSLLAMVGLDPTLWWVRLRFLGLGLVLTWDWVVELAIHTDWLTSLVCRCGLWAWNGMGWLVSRDWFYHGIWWAVKGAAVRIWRFARRAWAKTAKLRRRLGWTRCCVVVGVLVVCGVAGWFLAPRAIGLTASLVKASSGRSKPTSAAIGANVRMEGLDGAHGSVPTAGGGGSGPPSLMVTAGWELLTREAKTTLKRKADPGPERRTGAGSSGPFPFPGWLPSLLRRGAAAGARVAQWSPNAAVEEAQGSGRAAWQLQGPAAPPSLGSRSPAAVEHSLQGCHRAATYWWRRPRRSRSSDRTWRRRGGGGGSGARKEWNGAGGGPKLSLVPLDTMARFLTKLIPAHTHTQRYRTPTFSGDRMIPYTPGPRSLVAAFVMRGPPHLRLGQWRSSGGGGRGWSSTGGGGTGGRPGDRGVSSWSLSMLLSSRRRPLVVPRALCVIDSAAFAINSVPAAATAKRHQQQILQQKQTHLQQLRHLQQRHFTSSRHSELDSHPPGRPQRKRTSRIVVLAGVLVAAAATATSLLVSSSTPAEMSATLIPSNPADVMVIRNVTPNVATFSVPFLRFGKIKIGGRGTVVKLSSGALAVFSPTALTDDVKAKVAEMGGQVAYIVALDFEHHIFISEWSKAYPGAKLVGVEGLQEKRDKAAGSDPKIGTERFDVVFTKANKRETRIGGDFDADFDYEYVDGHPNLELVFLYRPDRVVIEADLLFNLPATEQYSRVPEAERNRSGGLLERVFLGAQGKKGEEPTWVRRANWYLSKDRASLTESVKRIAAWDFDTVVPCHGDTLEGDGKDVFVNVFKWHIEGKH</sequence>
<evidence type="ECO:0008006" key="14">
    <source>
        <dbReference type="Google" id="ProtNLM"/>
    </source>
</evidence>
<evidence type="ECO:0000259" key="11">
    <source>
        <dbReference type="Pfam" id="PF15412"/>
    </source>
</evidence>
<keyword evidence="9" id="KW-0812">Transmembrane</keyword>
<evidence type="ECO:0000313" key="12">
    <source>
        <dbReference type="EMBL" id="KAK4086921.1"/>
    </source>
</evidence>
<evidence type="ECO:0000259" key="10">
    <source>
        <dbReference type="Pfam" id="PF08743"/>
    </source>
</evidence>
<feature type="region of interest" description="Disordered" evidence="8">
    <location>
        <begin position="1595"/>
        <end position="1622"/>
    </location>
</feature>
<feature type="compositionally biased region" description="Acidic residues" evidence="8">
    <location>
        <begin position="194"/>
        <end position="208"/>
    </location>
</feature>
<evidence type="ECO:0000256" key="6">
    <source>
        <dbReference type="ARBA" id="ARBA00023242"/>
    </source>
</evidence>
<comment type="subcellular location">
    <subcellularLocation>
        <location evidence="1">Nucleus</location>
    </subcellularLocation>
</comment>
<dbReference type="InterPro" id="IPR029225">
    <property type="entry name" value="Nse4_Nse3-bd"/>
</dbReference>
<evidence type="ECO:0000256" key="1">
    <source>
        <dbReference type="ARBA" id="ARBA00004123"/>
    </source>
</evidence>
<protein>
    <recommendedName>
        <fullName evidence="14">Non-structural maintenance of chromosomes element 4</fullName>
    </recommendedName>
</protein>
<name>A0ABR0BSA2_PURLI</name>
<feature type="coiled-coil region" evidence="7">
    <location>
        <begin position="910"/>
        <end position="944"/>
    </location>
</feature>
<feature type="region of interest" description="Disordered" evidence="8">
    <location>
        <begin position="1505"/>
        <end position="1534"/>
    </location>
</feature>
<feature type="compositionally biased region" description="Basic and acidic residues" evidence="8">
    <location>
        <begin position="1403"/>
        <end position="1417"/>
    </location>
</feature>
<feature type="compositionally biased region" description="Polar residues" evidence="8">
    <location>
        <begin position="962"/>
        <end position="974"/>
    </location>
</feature>
<evidence type="ECO:0000256" key="3">
    <source>
        <dbReference type="ARBA" id="ARBA00022763"/>
    </source>
</evidence>
<evidence type="ECO:0000256" key="5">
    <source>
        <dbReference type="ARBA" id="ARBA00023204"/>
    </source>
</evidence>
<feature type="region of interest" description="Disordered" evidence="8">
    <location>
        <begin position="1457"/>
        <end position="1485"/>
    </location>
</feature>
<keyword evidence="3" id="KW-0227">DNA damage</keyword>
<comment type="similarity">
    <text evidence="2">Belongs to the NSE4 family.</text>
</comment>
<dbReference type="Pfam" id="PF08743">
    <property type="entry name" value="Nse4_C"/>
    <property type="match status" value="1"/>
</dbReference>
<proteinExistence type="inferred from homology"/>
<feature type="region of interest" description="Disordered" evidence="8">
    <location>
        <begin position="1403"/>
        <end position="1427"/>
    </location>
</feature>
<dbReference type="Proteomes" id="UP001287286">
    <property type="component" value="Unassembled WGS sequence"/>
</dbReference>
<evidence type="ECO:0000256" key="9">
    <source>
        <dbReference type="SAM" id="Phobius"/>
    </source>
</evidence>
<dbReference type="InterPro" id="IPR036866">
    <property type="entry name" value="RibonucZ/Hydroxyglut_hydro"/>
</dbReference>
<dbReference type="PANTHER" id="PTHR16140">
    <property type="entry name" value="NON-STRUCTURAL MAINTENANCE OF CHROMOSOMES ELEMENT 4"/>
    <property type="match status" value="1"/>
</dbReference>
<keyword evidence="4" id="KW-0233">DNA recombination</keyword>
<feature type="region of interest" description="Disordered" evidence="8">
    <location>
        <begin position="877"/>
        <end position="896"/>
    </location>
</feature>
<keyword evidence="9" id="KW-1133">Transmembrane helix</keyword>
<dbReference type="Pfam" id="PF15412">
    <property type="entry name" value="Nse4-Nse3_bdg"/>
    <property type="match status" value="1"/>
</dbReference>
<keyword evidence="6" id="KW-0539">Nucleus</keyword>
<feature type="coiled-coil region" evidence="7">
    <location>
        <begin position="792"/>
        <end position="836"/>
    </location>
</feature>
<keyword evidence="13" id="KW-1185">Reference proteome</keyword>
<evidence type="ECO:0000256" key="8">
    <source>
        <dbReference type="SAM" id="MobiDB-lite"/>
    </source>
</evidence>
<organism evidence="12 13">
    <name type="scientific">Purpureocillium lilacinum</name>
    <name type="common">Paecilomyces lilacinus</name>
    <dbReference type="NCBI Taxonomy" id="33203"/>
    <lineage>
        <taxon>Eukaryota</taxon>
        <taxon>Fungi</taxon>
        <taxon>Dikarya</taxon>
        <taxon>Ascomycota</taxon>
        <taxon>Pezizomycotina</taxon>
        <taxon>Sordariomycetes</taxon>
        <taxon>Hypocreomycetidae</taxon>
        <taxon>Hypocreales</taxon>
        <taxon>Ophiocordycipitaceae</taxon>
        <taxon>Purpureocillium</taxon>
    </lineage>
</organism>
<comment type="caution">
    <text evidence="12">The sequence shown here is derived from an EMBL/GenBank/DDBJ whole genome shotgun (WGS) entry which is preliminary data.</text>
</comment>
<feature type="domain" description="Non-structural maintenance of chromosome element 4 C-terminal" evidence="10">
    <location>
        <begin position="463"/>
        <end position="551"/>
    </location>
</feature>
<reference evidence="12 13" key="1">
    <citation type="journal article" date="2024" name="Microbiol. Resour. Announc.">
        <title>Genome annotations for the ascomycete fungi Trichoderma harzianum, Trichoderma aggressivum, and Purpureocillium lilacinum.</title>
        <authorList>
            <person name="Beijen E.P.W."/>
            <person name="Ohm R.A."/>
        </authorList>
    </citation>
    <scope>NUCLEOTIDE SEQUENCE [LARGE SCALE GENOMIC DNA]</scope>
    <source>
        <strain evidence="12 13">CBS 150709</strain>
    </source>
</reference>
<feature type="region of interest" description="Disordered" evidence="8">
    <location>
        <begin position="104"/>
        <end position="214"/>
    </location>
</feature>
<dbReference type="EMBL" id="JAWRVI010000036">
    <property type="protein sequence ID" value="KAK4086921.1"/>
    <property type="molecule type" value="Genomic_DNA"/>
</dbReference>
<keyword evidence="9" id="KW-0472">Membrane</keyword>
<feature type="transmembrane region" description="Helical" evidence="9">
    <location>
        <begin position="1084"/>
        <end position="1104"/>
    </location>
</feature>
<evidence type="ECO:0000313" key="13">
    <source>
        <dbReference type="Proteomes" id="UP001287286"/>
    </source>
</evidence>
<dbReference type="InterPro" id="IPR027786">
    <property type="entry name" value="Nse4/EID"/>
</dbReference>
<feature type="region of interest" description="Disordered" evidence="8">
    <location>
        <begin position="1687"/>
        <end position="1712"/>
    </location>
</feature>
<feature type="region of interest" description="Disordered" evidence="8">
    <location>
        <begin position="962"/>
        <end position="981"/>
    </location>
</feature>